<dbReference type="InterPro" id="IPR031982">
    <property type="entry name" value="PilE-like"/>
</dbReference>
<sequence length="143" mass="15508">MIRKNICNSNNTSMRGMTLIELLLAVVIVGILGAIAYPSYTNHVMKAHRVTALADMTKIQLEMETLYTGDYASAAQGIISAGTCSFCDTDTSRYTLAISASSTTYTIQAEPHAPQTNDDCLDSTTDILELHHSGISEPEACWK</sequence>
<gene>
    <name evidence="1" type="ORF">BTO10_09760</name>
</gene>
<dbReference type="InterPro" id="IPR012902">
    <property type="entry name" value="N_methyl_site"/>
</dbReference>
<dbReference type="Gene3D" id="3.30.700.10">
    <property type="entry name" value="Glycoprotein, Type 4 Pilin"/>
    <property type="match status" value="1"/>
</dbReference>
<dbReference type="InterPro" id="IPR045584">
    <property type="entry name" value="Pilin-like"/>
</dbReference>
<dbReference type="Pfam" id="PF16732">
    <property type="entry name" value="ComP_DUS"/>
    <property type="match status" value="1"/>
</dbReference>
<dbReference type="GO" id="GO:0043683">
    <property type="term" value="P:type IV pilus assembly"/>
    <property type="evidence" value="ECO:0007669"/>
    <property type="project" value="InterPro"/>
</dbReference>
<dbReference type="Proteomes" id="UP000238707">
    <property type="component" value="Unassembled WGS sequence"/>
</dbReference>
<dbReference type="EMBL" id="MSCI01000002">
    <property type="protein sequence ID" value="PQJ59692.1"/>
    <property type="molecule type" value="Genomic_DNA"/>
</dbReference>
<dbReference type="PROSITE" id="PS00409">
    <property type="entry name" value="PROKAR_NTER_METHYL"/>
    <property type="match status" value="1"/>
</dbReference>
<keyword evidence="2" id="KW-1185">Reference proteome</keyword>
<protein>
    <submittedName>
        <fullName evidence="1">Prepilin-type N-terminal cleavage/methylation domain-containing protein</fullName>
    </submittedName>
</protein>
<reference evidence="1 2" key="1">
    <citation type="submission" date="2016-12" db="EMBL/GenBank/DDBJ databases">
        <title>Diversity of luminous bacteria.</title>
        <authorList>
            <person name="Yoshizawa S."/>
            <person name="Kogure K."/>
        </authorList>
    </citation>
    <scope>NUCLEOTIDE SEQUENCE [LARGE SCALE GENOMIC DNA]</scope>
    <source>
        <strain evidence="1 2">LC2-408</strain>
    </source>
</reference>
<accession>A0A2S7VD47</accession>
<comment type="caution">
    <text evidence="1">The sequence shown here is derived from an EMBL/GenBank/DDBJ whole genome shotgun (WGS) entry which is preliminary data.</text>
</comment>
<dbReference type="SUPFAM" id="SSF54523">
    <property type="entry name" value="Pili subunits"/>
    <property type="match status" value="1"/>
</dbReference>
<organism evidence="1 2">
    <name type="scientific">Vibrio chagasii</name>
    <dbReference type="NCBI Taxonomy" id="170679"/>
    <lineage>
        <taxon>Bacteria</taxon>
        <taxon>Pseudomonadati</taxon>
        <taxon>Pseudomonadota</taxon>
        <taxon>Gammaproteobacteria</taxon>
        <taxon>Vibrionales</taxon>
        <taxon>Vibrionaceae</taxon>
        <taxon>Vibrio</taxon>
    </lineage>
</organism>
<dbReference type="NCBIfam" id="TIGR02532">
    <property type="entry name" value="IV_pilin_GFxxxE"/>
    <property type="match status" value="1"/>
</dbReference>
<evidence type="ECO:0000313" key="1">
    <source>
        <dbReference type="EMBL" id="PQJ59692.1"/>
    </source>
</evidence>
<dbReference type="Pfam" id="PF07963">
    <property type="entry name" value="N_methyl"/>
    <property type="match status" value="1"/>
</dbReference>
<evidence type="ECO:0000313" key="2">
    <source>
        <dbReference type="Proteomes" id="UP000238707"/>
    </source>
</evidence>
<proteinExistence type="predicted"/>
<dbReference type="AlphaFoldDB" id="A0A2S7VD47"/>
<dbReference type="RefSeq" id="WP_004737578.1">
    <property type="nucleotide sequence ID" value="NZ_MSCI01000002.1"/>
</dbReference>
<name>A0A2S7VD47_9VIBR</name>